<evidence type="ECO:0000256" key="6">
    <source>
        <dbReference type="SAM" id="MobiDB-lite"/>
    </source>
</evidence>
<dbReference type="AlphaFoldDB" id="A0A182QMN8"/>
<dbReference type="InterPro" id="IPR001484">
    <property type="entry name" value="Pyrokinin_CS"/>
</dbReference>
<proteinExistence type="inferred from homology"/>
<dbReference type="STRING" id="69004.A0A182QMN8"/>
<evidence type="ECO:0000256" key="2">
    <source>
        <dbReference type="ARBA" id="ARBA00007714"/>
    </source>
</evidence>
<feature type="signal peptide" evidence="7">
    <location>
        <begin position="1"/>
        <end position="22"/>
    </location>
</feature>
<name>A0A182QMN8_9DIPT</name>
<dbReference type="EnsemblMetazoa" id="AFAF013267-RA">
    <property type="protein sequence ID" value="AFAF013267-PA"/>
    <property type="gene ID" value="AFAF013267"/>
</dbReference>
<dbReference type="VEuPathDB" id="VectorBase:AFAF013267"/>
<evidence type="ECO:0000256" key="1">
    <source>
        <dbReference type="ARBA" id="ARBA00004613"/>
    </source>
</evidence>
<dbReference type="GO" id="GO:0005576">
    <property type="term" value="C:extracellular region"/>
    <property type="evidence" value="ECO:0007669"/>
    <property type="project" value="UniProtKB-SubCell"/>
</dbReference>
<comment type="similarity">
    <text evidence="2">Belongs to the pyrokinin family.</text>
</comment>
<evidence type="ECO:0000256" key="5">
    <source>
        <dbReference type="ARBA" id="ARBA00023320"/>
    </source>
</evidence>
<feature type="region of interest" description="Disordered" evidence="6">
    <location>
        <begin position="139"/>
        <end position="166"/>
    </location>
</feature>
<accession>A0A182QMN8</accession>
<keyword evidence="9" id="KW-1185">Reference proteome</keyword>
<protein>
    <submittedName>
        <fullName evidence="8">Uncharacterized protein</fullName>
    </submittedName>
</protein>
<dbReference type="EMBL" id="AXCN02001629">
    <property type="status" value="NOT_ANNOTATED_CDS"/>
    <property type="molecule type" value="Genomic_DNA"/>
</dbReference>
<reference evidence="9" key="1">
    <citation type="submission" date="2014-01" db="EMBL/GenBank/DDBJ databases">
        <title>The Genome Sequence of Anopheles farauti FAR1 (V2).</title>
        <authorList>
            <consortium name="The Broad Institute Genomics Platform"/>
            <person name="Neafsey D.E."/>
            <person name="Besansky N."/>
            <person name="Howell P."/>
            <person name="Walton C."/>
            <person name="Young S.K."/>
            <person name="Zeng Q."/>
            <person name="Gargeya S."/>
            <person name="Fitzgerald M."/>
            <person name="Haas B."/>
            <person name="Abouelleil A."/>
            <person name="Allen A.W."/>
            <person name="Alvarado L."/>
            <person name="Arachchi H.M."/>
            <person name="Berlin A.M."/>
            <person name="Chapman S.B."/>
            <person name="Gainer-Dewar J."/>
            <person name="Goldberg J."/>
            <person name="Griggs A."/>
            <person name="Gujja S."/>
            <person name="Hansen M."/>
            <person name="Howarth C."/>
            <person name="Imamovic A."/>
            <person name="Ireland A."/>
            <person name="Larimer J."/>
            <person name="McCowan C."/>
            <person name="Murphy C."/>
            <person name="Pearson M."/>
            <person name="Poon T.W."/>
            <person name="Priest M."/>
            <person name="Roberts A."/>
            <person name="Saif S."/>
            <person name="Shea T."/>
            <person name="Sisk P."/>
            <person name="Sykes S."/>
            <person name="Wortman J."/>
            <person name="Nusbaum C."/>
            <person name="Birren B."/>
        </authorList>
    </citation>
    <scope>NUCLEOTIDE SEQUENCE [LARGE SCALE GENOMIC DNA]</scope>
    <source>
        <strain evidence="9">FAR1</strain>
    </source>
</reference>
<evidence type="ECO:0000313" key="8">
    <source>
        <dbReference type="EnsemblMetazoa" id="AFAF013267-PA"/>
    </source>
</evidence>
<comment type="subcellular location">
    <subcellularLocation>
        <location evidence="1">Secreted</location>
    </subcellularLocation>
</comment>
<keyword evidence="3" id="KW-0964">Secreted</keyword>
<sequence length="190" mass="21292">MFRIYFFFNLICLYLAIKSALSVEIDANDQRLSGDLRTGGREGAAQIGGQSELDGLRRDDNVDGVNKRAAAMWFGPRLGKRTIATDLHDDLVEEFDSEPLGYVGEPPQKLATELVQGAPYMVLLLTAKPRKPPQPIFFHTTSPRLGRRDSVGENHQRPPFAPRLGRNLPFSPRLGRSYNGGYPLPFQFVY</sequence>
<dbReference type="GO" id="GO:0005184">
    <property type="term" value="F:neuropeptide hormone activity"/>
    <property type="evidence" value="ECO:0007669"/>
    <property type="project" value="InterPro"/>
</dbReference>
<evidence type="ECO:0000256" key="7">
    <source>
        <dbReference type="SAM" id="SignalP"/>
    </source>
</evidence>
<evidence type="ECO:0000256" key="4">
    <source>
        <dbReference type="ARBA" id="ARBA00022815"/>
    </source>
</evidence>
<keyword evidence="7" id="KW-0732">Signal</keyword>
<keyword evidence="4" id="KW-0027">Amidation</keyword>
<organism evidence="8 9">
    <name type="scientific">Anopheles farauti</name>
    <dbReference type="NCBI Taxonomy" id="69004"/>
    <lineage>
        <taxon>Eukaryota</taxon>
        <taxon>Metazoa</taxon>
        <taxon>Ecdysozoa</taxon>
        <taxon>Arthropoda</taxon>
        <taxon>Hexapoda</taxon>
        <taxon>Insecta</taxon>
        <taxon>Pterygota</taxon>
        <taxon>Neoptera</taxon>
        <taxon>Endopterygota</taxon>
        <taxon>Diptera</taxon>
        <taxon>Nematocera</taxon>
        <taxon>Culicoidea</taxon>
        <taxon>Culicidae</taxon>
        <taxon>Anophelinae</taxon>
        <taxon>Anopheles</taxon>
    </lineage>
</organism>
<feature type="compositionally biased region" description="Basic and acidic residues" evidence="6">
    <location>
        <begin position="146"/>
        <end position="156"/>
    </location>
</feature>
<evidence type="ECO:0000313" key="9">
    <source>
        <dbReference type="Proteomes" id="UP000075886"/>
    </source>
</evidence>
<keyword evidence="5" id="KW-0527">Neuropeptide</keyword>
<reference evidence="8" key="2">
    <citation type="submission" date="2020-05" db="UniProtKB">
        <authorList>
            <consortium name="EnsemblMetazoa"/>
        </authorList>
    </citation>
    <scope>IDENTIFICATION</scope>
    <source>
        <strain evidence="8">FAR1</strain>
    </source>
</reference>
<dbReference type="Proteomes" id="UP000075886">
    <property type="component" value="Unassembled WGS sequence"/>
</dbReference>
<evidence type="ECO:0000256" key="3">
    <source>
        <dbReference type="ARBA" id="ARBA00022525"/>
    </source>
</evidence>
<dbReference type="PROSITE" id="PS00539">
    <property type="entry name" value="PYROKININ"/>
    <property type="match status" value="1"/>
</dbReference>
<feature type="chain" id="PRO_5008133025" evidence="7">
    <location>
        <begin position="23"/>
        <end position="190"/>
    </location>
</feature>
<dbReference type="GO" id="GO:0007218">
    <property type="term" value="P:neuropeptide signaling pathway"/>
    <property type="evidence" value="ECO:0007669"/>
    <property type="project" value="UniProtKB-KW"/>
</dbReference>